<dbReference type="RefSeq" id="WP_110002437.1">
    <property type="nucleotide sequence ID" value="NZ_QGTZ01000024.1"/>
</dbReference>
<keyword evidence="3" id="KW-1003">Cell membrane</keyword>
<dbReference type="GO" id="GO:0005886">
    <property type="term" value="C:plasma membrane"/>
    <property type="evidence" value="ECO:0007669"/>
    <property type="project" value="UniProtKB-SubCell"/>
</dbReference>
<gene>
    <name evidence="12" type="ORF">DET56_12440</name>
</gene>
<evidence type="ECO:0000259" key="10">
    <source>
        <dbReference type="PROSITE" id="PS50893"/>
    </source>
</evidence>
<feature type="transmembrane region" description="Helical" evidence="9">
    <location>
        <begin position="66"/>
        <end position="87"/>
    </location>
</feature>
<evidence type="ECO:0000256" key="3">
    <source>
        <dbReference type="ARBA" id="ARBA00022475"/>
    </source>
</evidence>
<keyword evidence="5" id="KW-0547">Nucleotide-binding</keyword>
<keyword evidence="4 9" id="KW-0812">Transmembrane</keyword>
<evidence type="ECO:0000256" key="7">
    <source>
        <dbReference type="ARBA" id="ARBA00022989"/>
    </source>
</evidence>
<reference evidence="12 13" key="1">
    <citation type="submission" date="2018-05" db="EMBL/GenBank/DDBJ databases">
        <title>Freshwater and sediment microbial communities from various areas in North America, analyzing microbe dynamics in response to fracking.</title>
        <authorList>
            <person name="Lamendella R."/>
        </authorList>
    </citation>
    <scope>NUCLEOTIDE SEQUENCE [LARGE SCALE GENOMIC DNA]</scope>
    <source>
        <strain evidence="12 13">DB-3</strain>
    </source>
</reference>
<dbReference type="InterPro" id="IPR039421">
    <property type="entry name" value="Type_1_exporter"/>
</dbReference>
<sequence>MSNTAVREQEWGKFIKLLLKSKLPWKWYMMTVIAGIIMSTAIVKLPQLAGQVMQGQIFDKQLVTQFIVLTVVTTLLKAAVNIFTSWVNLNTDRNLEKSIWKKLIRMPMKFINSLNPSSLTSRVTSDAISVSQALSQFFALFYVTYTLVLTLITIYGMNSKMFIAMFAIIPWVLLVTILPGRFMFRAQNKIQSRYSEFTNFVSERLANLRLIKSASSEKHEVQKGFATAEDQYKSELYLAKVNLIVQPFIFSTQGVCMAITLIYGGVLVNRNELEMGQLITLVIYSQVIPAMISQYILCYQEIKRAQGATNKISEIMESDSEKVEGKISFALPDDDIVFNKVSFSYGRENVLSDLSFVIPKGKVTAIIGPSGSGKSTILNILERFYEPKSGKITFGNVPVEDIHLDEWRSAIGYVPQNSPLLSGSIWDNIVYGLDREVNEEEVIRAAEQANIYEYIKKLPAGFHTKIGELGSKLSGGQKQRIAIARTIITNPDYLLLDEATCSLDPQNEHEVQKALNNLMQGRTTVVVAHNIKTIANADNIIVLDQGKVTATGKHDQLYTENSLYRKYFDLQFH</sequence>
<feature type="transmembrane region" description="Helical" evidence="9">
    <location>
        <begin position="27"/>
        <end position="45"/>
    </location>
</feature>
<feature type="domain" description="ABC transporter" evidence="10">
    <location>
        <begin position="331"/>
        <end position="570"/>
    </location>
</feature>
<name>A0A855XPS8_9BACL</name>
<feature type="domain" description="ABC transmembrane type-1" evidence="11">
    <location>
        <begin position="27"/>
        <end position="304"/>
    </location>
</feature>
<dbReference type="Gene3D" id="3.40.50.300">
    <property type="entry name" value="P-loop containing nucleotide triphosphate hydrolases"/>
    <property type="match status" value="1"/>
</dbReference>
<evidence type="ECO:0000256" key="4">
    <source>
        <dbReference type="ARBA" id="ARBA00022692"/>
    </source>
</evidence>
<evidence type="ECO:0000259" key="11">
    <source>
        <dbReference type="PROSITE" id="PS50929"/>
    </source>
</evidence>
<dbReference type="GO" id="GO:0005524">
    <property type="term" value="F:ATP binding"/>
    <property type="evidence" value="ECO:0007669"/>
    <property type="project" value="UniProtKB-KW"/>
</dbReference>
<dbReference type="PANTHER" id="PTHR43394:SF1">
    <property type="entry name" value="ATP-BINDING CASSETTE SUB-FAMILY B MEMBER 10, MITOCHONDRIAL"/>
    <property type="match status" value="1"/>
</dbReference>
<evidence type="ECO:0000256" key="5">
    <source>
        <dbReference type="ARBA" id="ARBA00022741"/>
    </source>
</evidence>
<feature type="transmembrane region" description="Helical" evidence="9">
    <location>
        <begin position="133"/>
        <end position="155"/>
    </location>
</feature>
<feature type="transmembrane region" description="Helical" evidence="9">
    <location>
        <begin position="162"/>
        <end position="184"/>
    </location>
</feature>
<dbReference type="SUPFAM" id="SSF52540">
    <property type="entry name" value="P-loop containing nucleoside triphosphate hydrolases"/>
    <property type="match status" value="1"/>
</dbReference>
<evidence type="ECO:0000256" key="2">
    <source>
        <dbReference type="ARBA" id="ARBA00022448"/>
    </source>
</evidence>
<dbReference type="PROSITE" id="PS50929">
    <property type="entry name" value="ABC_TM1F"/>
    <property type="match status" value="1"/>
</dbReference>
<evidence type="ECO:0000256" key="1">
    <source>
        <dbReference type="ARBA" id="ARBA00004651"/>
    </source>
</evidence>
<evidence type="ECO:0000256" key="8">
    <source>
        <dbReference type="ARBA" id="ARBA00023136"/>
    </source>
</evidence>
<comment type="subcellular location">
    <subcellularLocation>
        <location evidence="1">Cell membrane</location>
        <topology evidence="1">Multi-pass membrane protein</topology>
    </subcellularLocation>
</comment>
<dbReference type="Pfam" id="PF00005">
    <property type="entry name" value="ABC_tran"/>
    <property type="match status" value="1"/>
</dbReference>
<comment type="caution">
    <text evidence="12">The sequence shown here is derived from an EMBL/GenBank/DDBJ whole genome shotgun (WGS) entry which is preliminary data.</text>
</comment>
<dbReference type="GO" id="GO:0015421">
    <property type="term" value="F:ABC-type oligopeptide transporter activity"/>
    <property type="evidence" value="ECO:0007669"/>
    <property type="project" value="TreeGrafter"/>
</dbReference>
<accession>A0A855XPS8</accession>
<keyword evidence="7 9" id="KW-1133">Transmembrane helix</keyword>
<dbReference type="PROSITE" id="PS00211">
    <property type="entry name" value="ABC_TRANSPORTER_1"/>
    <property type="match status" value="1"/>
</dbReference>
<dbReference type="Gene3D" id="1.20.1560.10">
    <property type="entry name" value="ABC transporter type 1, transmembrane domain"/>
    <property type="match status" value="1"/>
</dbReference>
<organism evidence="12 13">
    <name type="scientific">Paenibacillus pabuli</name>
    <dbReference type="NCBI Taxonomy" id="1472"/>
    <lineage>
        <taxon>Bacteria</taxon>
        <taxon>Bacillati</taxon>
        <taxon>Bacillota</taxon>
        <taxon>Bacilli</taxon>
        <taxon>Bacillales</taxon>
        <taxon>Paenibacillaceae</taxon>
        <taxon>Paenibacillus</taxon>
    </lineage>
</organism>
<dbReference type="PROSITE" id="PS50893">
    <property type="entry name" value="ABC_TRANSPORTER_2"/>
    <property type="match status" value="1"/>
</dbReference>
<dbReference type="Pfam" id="PF00664">
    <property type="entry name" value="ABC_membrane"/>
    <property type="match status" value="1"/>
</dbReference>
<dbReference type="FunFam" id="3.40.50.300:FF:000221">
    <property type="entry name" value="Multidrug ABC transporter ATP-binding protein"/>
    <property type="match status" value="1"/>
</dbReference>
<feature type="transmembrane region" description="Helical" evidence="9">
    <location>
        <begin position="278"/>
        <end position="297"/>
    </location>
</feature>
<protein>
    <submittedName>
        <fullName evidence="12">ATP-binding cassette subfamily B protein AbcA/BmrA</fullName>
    </submittedName>
</protein>
<keyword evidence="2" id="KW-0813">Transport</keyword>
<keyword evidence="6 12" id="KW-0067">ATP-binding</keyword>
<dbReference type="Proteomes" id="UP000247078">
    <property type="component" value="Unassembled WGS sequence"/>
</dbReference>
<dbReference type="InterPro" id="IPR017871">
    <property type="entry name" value="ABC_transporter-like_CS"/>
</dbReference>
<dbReference type="InterPro" id="IPR003439">
    <property type="entry name" value="ABC_transporter-like_ATP-bd"/>
</dbReference>
<dbReference type="GO" id="GO:0016887">
    <property type="term" value="F:ATP hydrolysis activity"/>
    <property type="evidence" value="ECO:0007669"/>
    <property type="project" value="InterPro"/>
</dbReference>
<evidence type="ECO:0000313" key="13">
    <source>
        <dbReference type="Proteomes" id="UP000247078"/>
    </source>
</evidence>
<dbReference type="SUPFAM" id="SSF90123">
    <property type="entry name" value="ABC transporter transmembrane region"/>
    <property type="match status" value="1"/>
</dbReference>
<dbReference type="InterPro" id="IPR003593">
    <property type="entry name" value="AAA+_ATPase"/>
</dbReference>
<evidence type="ECO:0000256" key="6">
    <source>
        <dbReference type="ARBA" id="ARBA00022840"/>
    </source>
</evidence>
<evidence type="ECO:0000313" key="12">
    <source>
        <dbReference type="EMBL" id="PWW32690.1"/>
    </source>
</evidence>
<dbReference type="InterPro" id="IPR036640">
    <property type="entry name" value="ABC1_TM_sf"/>
</dbReference>
<evidence type="ECO:0000256" key="9">
    <source>
        <dbReference type="SAM" id="Phobius"/>
    </source>
</evidence>
<dbReference type="AlphaFoldDB" id="A0A855XPS8"/>
<dbReference type="EMBL" id="QGTZ01000024">
    <property type="protein sequence ID" value="PWW32690.1"/>
    <property type="molecule type" value="Genomic_DNA"/>
</dbReference>
<dbReference type="SMART" id="SM00382">
    <property type="entry name" value="AAA"/>
    <property type="match status" value="1"/>
</dbReference>
<keyword evidence="8 9" id="KW-0472">Membrane</keyword>
<dbReference type="PANTHER" id="PTHR43394">
    <property type="entry name" value="ATP-DEPENDENT PERMEASE MDL1, MITOCHONDRIAL"/>
    <property type="match status" value="1"/>
</dbReference>
<proteinExistence type="predicted"/>
<dbReference type="InterPro" id="IPR027417">
    <property type="entry name" value="P-loop_NTPase"/>
</dbReference>
<dbReference type="InterPro" id="IPR011527">
    <property type="entry name" value="ABC1_TM_dom"/>
</dbReference>
<feature type="transmembrane region" description="Helical" evidence="9">
    <location>
        <begin position="244"/>
        <end position="266"/>
    </location>
</feature>